<dbReference type="InParanoid" id="A0A251S313"/>
<accession>A0A251S313</accession>
<name>A0A251S313_HELAN</name>
<feature type="transmembrane region" description="Helical" evidence="1">
    <location>
        <begin position="15"/>
        <end position="33"/>
    </location>
</feature>
<reference evidence="2 4" key="1">
    <citation type="journal article" date="2017" name="Nature">
        <title>The sunflower genome provides insights into oil metabolism, flowering and Asterid evolution.</title>
        <authorList>
            <person name="Badouin H."/>
            <person name="Gouzy J."/>
            <person name="Grassa C.J."/>
            <person name="Murat F."/>
            <person name="Staton S.E."/>
            <person name="Cottret L."/>
            <person name="Lelandais-Briere C."/>
            <person name="Owens G.L."/>
            <person name="Carrere S."/>
            <person name="Mayjonade B."/>
            <person name="Legrand L."/>
            <person name="Gill N."/>
            <person name="Kane N.C."/>
            <person name="Bowers J.E."/>
            <person name="Hubner S."/>
            <person name="Bellec A."/>
            <person name="Berard A."/>
            <person name="Berges H."/>
            <person name="Blanchet N."/>
            <person name="Boniface M.C."/>
            <person name="Brunel D."/>
            <person name="Catrice O."/>
            <person name="Chaidir N."/>
            <person name="Claudel C."/>
            <person name="Donnadieu C."/>
            <person name="Faraut T."/>
            <person name="Fievet G."/>
            <person name="Helmstetter N."/>
            <person name="King M."/>
            <person name="Knapp S.J."/>
            <person name="Lai Z."/>
            <person name="Le Paslier M.C."/>
            <person name="Lippi Y."/>
            <person name="Lorenzon L."/>
            <person name="Mandel J.R."/>
            <person name="Marage G."/>
            <person name="Marchand G."/>
            <person name="Marquand E."/>
            <person name="Bret-Mestries E."/>
            <person name="Morien E."/>
            <person name="Nambeesan S."/>
            <person name="Nguyen T."/>
            <person name="Pegot-Espagnet P."/>
            <person name="Pouilly N."/>
            <person name="Raftis F."/>
            <person name="Sallet E."/>
            <person name="Schiex T."/>
            <person name="Thomas J."/>
            <person name="Vandecasteele C."/>
            <person name="Vares D."/>
            <person name="Vear F."/>
            <person name="Vautrin S."/>
            <person name="Crespi M."/>
            <person name="Mangin B."/>
            <person name="Burke J.M."/>
            <person name="Salse J."/>
            <person name="Munos S."/>
            <person name="Vincourt P."/>
            <person name="Rieseberg L.H."/>
            <person name="Langlade N.B."/>
        </authorList>
    </citation>
    <scope>NUCLEOTIDE SEQUENCE [LARGE SCALE GENOMIC DNA]</scope>
    <source>
        <strain evidence="4">cv. SF193</strain>
        <tissue evidence="2">Leaves</tissue>
    </source>
</reference>
<dbReference type="Gramene" id="mRNA:HanXRQr2_Chr16g0771601">
    <property type="protein sequence ID" value="mRNA:HanXRQr2_Chr16g0771601"/>
    <property type="gene ID" value="HanXRQr2_Chr16g0771601"/>
</dbReference>
<protein>
    <submittedName>
        <fullName evidence="3">Uncharacterized protein</fullName>
    </submittedName>
</protein>
<evidence type="ECO:0000313" key="4">
    <source>
        <dbReference type="Proteomes" id="UP000215914"/>
    </source>
</evidence>
<keyword evidence="1" id="KW-0812">Transmembrane</keyword>
<keyword evidence="1" id="KW-1133">Transmembrane helix</keyword>
<dbReference type="EMBL" id="CM007905">
    <property type="protein sequence ID" value="OTF92919.1"/>
    <property type="molecule type" value="Genomic_DNA"/>
</dbReference>
<dbReference type="Proteomes" id="UP000215914">
    <property type="component" value="Chromosome 16"/>
</dbReference>
<evidence type="ECO:0000313" key="2">
    <source>
        <dbReference type="EMBL" id="KAF5761984.1"/>
    </source>
</evidence>
<proteinExistence type="predicted"/>
<dbReference type="EMBL" id="MNCJ02000331">
    <property type="protein sequence ID" value="KAF5761984.1"/>
    <property type="molecule type" value="Genomic_DNA"/>
</dbReference>
<reference evidence="3" key="2">
    <citation type="submission" date="2017-02" db="EMBL/GenBank/DDBJ databases">
        <title>Sunflower complete genome.</title>
        <authorList>
            <person name="Langlade N."/>
            <person name="Munos S."/>
        </authorList>
    </citation>
    <scope>NUCLEOTIDE SEQUENCE [LARGE SCALE GENOMIC DNA]</scope>
    <source>
        <tissue evidence="3">Leaves</tissue>
    </source>
</reference>
<evidence type="ECO:0000313" key="3">
    <source>
        <dbReference type="EMBL" id="OTF92919.1"/>
    </source>
</evidence>
<sequence>MRCGPNGAHINPGSIKGLASFFSSVFVLCFLPLSSSHRFLGFQQISQLRNLNSSKFNYYSNPDRTSIAATG</sequence>
<keyword evidence="4" id="KW-1185">Reference proteome</keyword>
<dbReference type="AlphaFoldDB" id="A0A251S313"/>
<reference evidence="2" key="3">
    <citation type="submission" date="2020-06" db="EMBL/GenBank/DDBJ databases">
        <title>Helianthus annuus Genome sequencing and assembly Release 2.</title>
        <authorList>
            <person name="Gouzy J."/>
            <person name="Langlade N."/>
            <person name="Munos S."/>
        </authorList>
    </citation>
    <scope>NUCLEOTIDE SEQUENCE</scope>
    <source>
        <tissue evidence="2">Leaves</tissue>
    </source>
</reference>
<keyword evidence="1" id="KW-0472">Membrane</keyword>
<evidence type="ECO:0000256" key="1">
    <source>
        <dbReference type="SAM" id="Phobius"/>
    </source>
</evidence>
<organism evidence="3 4">
    <name type="scientific">Helianthus annuus</name>
    <name type="common">Common sunflower</name>
    <dbReference type="NCBI Taxonomy" id="4232"/>
    <lineage>
        <taxon>Eukaryota</taxon>
        <taxon>Viridiplantae</taxon>
        <taxon>Streptophyta</taxon>
        <taxon>Embryophyta</taxon>
        <taxon>Tracheophyta</taxon>
        <taxon>Spermatophyta</taxon>
        <taxon>Magnoliopsida</taxon>
        <taxon>eudicotyledons</taxon>
        <taxon>Gunneridae</taxon>
        <taxon>Pentapetalae</taxon>
        <taxon>asterids</taxon>
        <taxon>campanulids</taxon>
        <taxon>Asterales</taxon>
        <taxon>Asteraceae</taxon>
        <taxon>Asteroideae</taxon>
        <taxon>Heliantheae alliance</taxon>
        <taxon>Heliantheae</taxon>
        <taxon>Helianthus</taxon>
    </lineage>
</organism>
<gene>
    <name evidence="3" type="ORF">HannXRQ_Chr16g0527231</name>
    <name evidence="2" type="ORF">HanXRQr2_Chr16g0771601</name>
</gene>